<evidence type="ECO:0000313" key="2">
    <source>
        <dbReference type="EMBL" id="KAF0043730.1"/>
    </source>
</evidence>
<protein>
    <submittedName>
        <fullName evidence="2">Uncharacterized protein</fullName>
    </submittedName>
</protein>
<comment type="caution">
    <text evidence="2">The sequence shown here is derived from an EMBL/GenBank/DDBJ whole genome shotgun (WGS) entry which is preliminary data.</text>
</comment>
<feature type="region of interest" description="Disordered" evidence="1">
    <location>
        <begin position="1"/>
        <end position="60"/>
    </location>
</feature>
<feature type="compositionally biased region" description="Polar residues" evidence="1">
    <location>
        <begin position="36"/>
        <end position="47"/>
    </location>
</feature>
<name>A0A6A4TJ51_SCOMX</name>
<sequence>MAEAESKGFRHDGGGRSQSKAKLAAAAEKKRLIRGTTRQSQCSNSKTPAEVPESGLNAKSTDGVSISRDVHVHFYPQQFEKLSAVCSNPCSDFYNRLCWLCF</sequence>
<gene>
    <name evidence="2" type="ORF">F2P81_005067</name>
</gene>
<evidence type="ECO:0000313" key="3">
    <source>
        <dbReference type="Proteomes" id="UP000438429"/>
    </source>
</evidence>
<reference evidence="2 3" key="1">
    <citation type="submission" date="2019-06" db="EMBL/GenBank/DDBJ databases">
        <title>Draft genomes of female and male turbot (Scophthalmus maximus).</title>
        <authorList>
            <person name="Xu H."/>
            <person name="Xu X.-W."/>
            <person name="Shao C."/>
            <person name="Chen S."/>
        </authorList>
    </citation>
    <scope>NUCLEOTIDE SEQUENCE [LARGE SCALE GENOMIC DNA]</scope>
    <source>
        <strain evidence="2">Ysfricsl-2016a</strain>
        <tissue evidence="2">Blood</tissue>
    </source>
</reference>
<evidence type="ECO:0000256" key="1">
    <source>
        <dbReference type="SAM" id="MobiDB-lite"/>
    </source>
</evidence>
<dbReference type="Proteomes" id="UP000438429">
    <property type="component" value="Unassembled WGS sequence"/>
</dbReference>
<proteinExistence type="predicted"/>
<organism evidence="2 3">
    <name type="scientific">Scophthalmus maximus</name>
    <name type="common">Turbot</name>
    <name type="synonym">Psetta maxima</name>
    <dbReference type="NCBI Taxonomy" id="52904"/>
    <lineage>
        <taxon>Eukaryota</taxon>
        <taxon>Metazoa</taxon>
        <taxon>Chordata</taxon>
        <taxon>Craniata</taxon>
        <taxon>Vertebrata</taxon>
        <taxon>Euteleostomi</taxon>
        <taxon>Actinopterygii</taxon>
        <taxon>Neopterygii</taxon>
        <taxon>Teleostei</taxon>
        <taxon>Neoteleostei</taxon>
        <taxon>Acanthomorphata</taxon>
        <taxon>Carangaria</taxon>
        <taxon>Pleuronectiformes</taxon>
        <taxon>Pleuronectoidei</taxon>
        <taxon>Scophthalmidae</taxon>
        <taxon>Scophthalmus</taxon>
    </lineage>
</organism>
<accession>A0A6A4TJ51</accession>
<feature type="compositionally biased region" description="Basic and acidic residues" evidence="1">
    <location>
        <begin position="1"/>
        <end position="14"/>
    </location>
</feature>
<dbReference type="AlphaFoldDB" id="A0A6A4TJ51"/>
<dbReference type="EMBL" id="VEVO01000004">
    <property type="protein sequence ID" value="KAF0043730.1"/>
    <property type="molecule type" value="Genomic_DNA"/>
</dbReference>